<organism evidence="3 4">
    <name type="scientific">Halomonas ventosae</name>
    <dbReference type="NCBI Taxonomy" id="229007"/>
    <lineage>
        <taxon>Bacteria</taxon>
        <taxon>Pseudomonadati</taxon>
        <taxon>Pseudomonadota</taxon>
        <taxon>Gammaproteobacteria</taxon>
        <taxon>Oceanospirillales</taxon>
        <taxon>Halomonadaceae</taxon>
        <taxon>Halomonas</taxon>
    </lineage>
</organism>
<dbReference type="InterPro" id="IPR015424">
    <property type="entry name" value="PyrdxlP-dep_Trfase"/>
</dbReference>
<reference evidence="3 4" key="1">
    <citation type="submission" date="2019-03" db="EMBL/GenBank/DDBJ databases">
        <title>Freshwater and sediment microbial communities from various areas in North America, analyzing microbe dynamics in response to fracking.</title>
        <authorList>
            <person name="Lamendella R."/>
        </authorList>
    </citation>
    <scope>NUCLEOTIDE SEQUENCE [LARGE SCALE GENOMIC DNA]</scope>
    <source>
        <strain evidence="3 4">1_TX</strain>
    </source>
</reference>
<dbReference type="RefSeq" id="WP_243726372.1">
    <property type="nucleotide sequence ID" value="NZ_SNWH01000001.1"/>
</dbReference>
<evidence type="ECO:0000256" key="2">
    <source>
        <dbReference type="SAM" id="MobiDB-lite"/>
    </source>
</evidence>
<dbReference type="InterPro" id="IPR015422">
    <property type="entry name" value="PyrdxlP-dep_Trfase_small"/>
</dbReference>
<dbReference type="AlphaFoldDB" id="A0A4R6I3R5"/>
<dbReference type="Pfam" id="PF01041">
    <property type="entry name" value="DegT_DnrJ_EryC1"/>
    <property type="match status" value="1"/>
</dbReference>
<dbReference type="GO" id="GO:0008483">
    <property type="term" value="F:transaminase activity"/>
    <property type="evidence" value="ECO:0007669"/>
    <property type="project" value="UniProtKB-KW"/>
</dbReference>
<keyword evidence="3" id="KW-0808">Transferase</keyword>
<feature type="region of interest" description="Disordered" evidence="2">
    <location>
        <begin position="1"/>
        <end position="22"/>
    </location>
</feature>
<dbReference type="Gene3D" id="3.90.1150.10">
    <property type="entry name" value="Aspartate Aminotransferase, domain 1"/>
    <property type="match status" value="1"/>
</dbReference>
<dbReference type="SUPFAM" id="SSF53383">
    <property type="entry name" value="PLP-dependent transferases"/>
    <property type="match status" value="1"/>
</dbReference>
<accession>A0A4R6I3R5</accession>
<evidence type="ECO:0000313" key="3">
    <source>
        <dbReference type="EMBL" id="TDO16633.1"/>
    </source>
</evidence>
<evidence type="ECO:0000256" key="1">
    <source>
        <dbReference type="ARBA" id="ARBA00022898"/>
    </source>
</evidence>
<sequence length="101" mass="11402">MPRPIAPRCRFAAPPSSPSNHTGTIPVIAHAIDWLREHGIGVNLHYIPVHTQPYYQQLGFRPGDFPEAKRYYAEAISLPLYPTMTPAQQDEVVEVLKRVVN</sequence>
<dbReference type="EMBL" id="SNWH01000001">
    <property type="protein sequence ID" value="TDO16633.1"/>
    <property type="molecule type" value="Genomic_DNA"/>
</dbReference>
<name>A0A4R6I3R5_9GAMM</name>
<dbReference type="Proteomes" id="UP000295150">
    <property type="component" value="Unassembled WGS sequence"/>
</dbReference>
<proteinExistence type="predicted"/>
<keyword evidence="1" id="KW-0663">Pyridoxal phosphate</keyword>
<evidence type="ECO:0000313" key="4">
    <source>
        <dbReference type="Proteomes" id="UP000295150"/>
    </source>
</evidence>
<gene>
    <name evidence="3" type="ORF">DFO68_101161</name>
</gene>
<dbReference type="InterPro" id="IPR000653">
    <property type="entry name" value="DegT/StrS_aminotransferase"/>
</dbReference>
<keyword evidence="4" id="KW-1185">Reference proteome</keyword>
<keyword evidence="3" id="KW-0032">Aminotransferase</keyword>
<comment type="caution">
    <text evidence="3">The sequence shown here is derived from an EMBL/GenBank/DDBJ whole genome shotgun (WGS) entry which is preliminary data.</text>
</comment>
<protein>
    <submittedName>
        <fullName evidence="3">DegT/DnrJ/EryC1/StrS aminotransferase family protein</fullName>
    </submittedName>
</protein>